<dbReference type="AlphaFoldDB" id="A0A075LI18"/>
<dbReference type="HOGENOM" id="CLU_039610_0_0_9"/>
<feature type="transmembrane region" description="Helical" evidence="1">
    <location>
        <begin position="151"/>
        <end position="170"/>
    </location>
</feature>
<feature type="domain" description="DUF418" evidence="2">
    <location>
        <begin position="233"/>
        <end position="388"/>
    </location>
</feature>
<evidence type="ECO:0000313" key="4">
    <source>
        <dbReference type="Proteomes" id="UP000027980"/>
    </source>
</evidence>
<gene>
    <name evidence="3" type="ORF">GZ22_05010</name>
</gene>
<evidence type="ECO:0000313" key="3">
    <source>
        <dbReference type="EMBL" id="AIF66054.1"/>
    </source>
</evidence>
<protein>
    <recommendedName>
        <fullName evidence="2">DUF418 domain-containing protein</fullName>
    </recommendedName>
</protein>
<keyword evidence="1" id="KW-0812">Transmembrane</keyword>
<proteinExistence type="predicted"/>
<feature type="transmembrane region" description="Helical" evidence="1">
    <location>
        <begin position="343"/>
        <end position="364"/>
    </location>
</feature>
<dbReference type="Proteomes" id="UP000027980">
    <property type="component" value="Chromosome"/>
</dbReference>
<dbReference type="InterPro" id="IPR007349">
    <property type="entry name" value="DUF418"/>
</dbReference>
<dbReference type="OrthoDB" id="9807744at2"/>
<keyword evidence="1" id="KW-1133">Transmembrane helix</keyword>
<accession>A0A075LI18</accession>
<feature type="transmembrane region" description="Helical" evidence="1">
    <location>
        <begin position="320"/>
        <end position="337"/>
    </location>
</feature>
<dbReference type="PANTHER" id="PTHR30590">
    <property type="entry name" value="INNER MEMBRANE PROTEIN"/>
    <property type="match status" value="1"/>
</dbReference>
<dbReference type="RefSeq" id="WP_038559318.1">
    <property type="nucleotide sequence ID" value="NZ_CP008876.1"/>
</dbReference>
<evidence type="ECO:0000256" key="1">
    <source>
        <dbReference type="SAM" id="Phobius"/>
    </source>
</evidence>
<reference evidence="3 4" key="1">
    <citation type="submission" date="2014-07" db="EMBL/GenBank/DDBJ databases">
        <title>Complete genome sequence of a moderately halophilic bacterium Terribacillus aidingensis MP602, isolated from Cryptomeria fortunei in Tianmu mountain in China.</title>
        <authorList>
            <person name="Wang Y."/>
            <person name="Lu P."/>
            <person name="Zhang L."/>
        </authorList>
    </citation>
    <scope>NUCLEOTIDE SEQUENCE [LARGE SCALE GENOMIC DNA]</scope>
    <source>
        <strain evidence="3 4">MP602</strain>
    </source>
</reference>
<dbReference type="KEGG" id="tap:GZ22_05010"/>
<sequence>MKEKIRPMPQTKRLNWIDAARGAAILGIFMVNAPSFGSPFYMPGFDSPEWDSPLDTFLLGGIDIFFQASFYTLFSILFGFGMQLIFDSRKRDGIKPGWFLSRRMLVLLGLGAVHAFLIWHGDILFTYAILGLLLIPFLYTPRWVLLTMIPVLLLPVVLLFTLIYLAASMIDEGMEQIMASLIDIPSKMAAYGNGTYADILQQNLSDWSMASGGGGIILNVFLMLPLLMLGAYLARIKLFHDPVANRRKLIWFTVVTGFLFLIFKAGPYLIGAPYWLSIVQDSIGGPSSALFYLSLITLLSNVPVFSWIAHQLSYVGRMSLSNYLFQSLLMFILFYNVGFGLYATFSLAGFICFVIGVFVIQVVLSRIWFRYFTFGPVEWLWRILTYGKIQPLRKKSEQRVS</sequence>
<feature type="transmembrane region" description="Helical" evidence="1">
    <location>
        <begin position="98"/>
        <end position="117"/>
    </location>
</feature>
<dbReference type="GeneID" id="34221623"/>
<dbReference type="Pfam" id="PF04235">
    <property type="entry name" value="DUF418"/>
    <property type="match status" value="1"/>
</dbReference>
<feature type="transmembrane region" description="Helical" evidence="1">
    <location>
        <begin position="249"/>
        <end position="270"/>
    </location>
</feature>
<feature type="transmembrane region" description="Helical" evidence="1">
    <location>
        <begin position="64"/>
        <end position="86"/>
    </location>
</feature>
<feature type="transmembrane region" description="Helical" evidence="1">
    <location>
        <begin position="21"/>
        <end position="44"/>
    </location>
</feature>
<feature type="transmembrane region" description="Helical" evidence="1">
    <location>
        <begin position="123"/>
        <end position="139"/>
    </location>
</feature>
<feature type="transmembrane region" description="Helical" evidence="1">
    <location>
        <begin position="216"/>
        <end position="237"/>
    </location>
</feature>
<dbReference type="EMBL" id="CP008876">
    <property type="protein sequence ID" value="AIF66054.1"/>
    <property type="molecule type" value="Genomic_DNA"/>
</dbReference>
<dbReference type="PANTHER" id="PTHR30590:SF2">
    <property type="entry name" value="INNER MEMBRANE PROTEIN"/>
    <property type="match status" value="1"/>
</dbReference>
<name>A0A075LI18_9BACI</name>
<dbReference type="InterPro" id="IPR052529">
    <property type="entry name" value="Bact_Transport_Assoc"/>
</dbReference>
<organism evidence="3 4">
    <name type="scientific">Terribacillus saccharophilus</name>
    <dbReference type="NCBI Taxonomy" id="361277"/>
    <lineage>
        <taxon>Bacteria</taxon>
        <taxon>Bacillati</taxon>
        <taxon>Bacillota</taxon>
        <taxon>Bacilli</taxon>
        <taxon>Bacillales</taxon>
        <taxon>Bacillaceae</taxon>
        <taxon>Terribacillus</taxon>
    </lineage>
</organism>
<keyword evidence="1" id="KW-0472">Membrane</keyword>
<feature type="transmembrane region" description="Helical" evidence="1">
    <location>
        <begin position="290"/>
        <end position="308"/>
    </location>
</feature>
<evidence type="ECO:0000259" key="2">
    <source>
        <dbReference type="Pfam" id="PF04235"/>
    </source>
</evidence>